<dbReference type="AlphaFoldDB" id="A0A9P7K5B5"/>
<feature type="region of interest" description="Disordered" evidence="1">
    <location>
        <begin position="651"/>
        <end position="746"/>
    </location>
</feature>
<feature type="compositionally biased region" description="Basic and acidic residues" evidence="1">
    <location>
        <begin position="651"/>
        <end position="662"/>
    </location>
</feature>
<reference evidence="3" key="2">
    <citation type="submission" date="2021-10" db="EMBL/GenBank/DDBJ databases">
        <title>Phylogenomics reveals ancestral predisposition of the termite-cultivated fungus Termitomyces towards a domesticated lifestyle.</title>
        <authorList>
            <person name="Auxier B."/>
            <person name="Grum-Grzhimaylo A."/>
            <person name="Cardenas M.E."/>
            <person name="Lodge J.D."/>
            <person name="Laessoe T."/>
            <person name="Pedersen O."/>
            <person name="Smith M.E."/>
            <person name="Kuyper T.W."/>
            <person name="Franco-Molano E.A."/>
            <person name="Baroni T.J."/>
            <person name="Aanen D.K."/>
        </authorList>
    </citation>
    <scope>NUCLEOTIDE SEQUENCE</scope>
    <source>
        <strain evidence="3">D49</strain>
    </source>
</reference>
<reference evidence="3" key="1">
    <citation type="submission" date="2021-02" db="EMBL/GenBank/DDBJ databases">
        <authorList>
            <person name="Nieuwenhuis M."/>
            <person name="Van De Peppel L.J.J."/>
        </authorList>
    </citation>
    <scope>NUCLEOTIDE SEQUENCE</scope>
    <source>
        <strain evidence="3">D49</strain>
    </source>
</reference>
<feature type="chain" id="PRO_5040426936" evidence="2">
    <location>
        <begin position="25"/>
        <end position="853"/>
    </location>
</feature>
<feature type="signal peptide" evidence="2">
    <location>
        <begin position="1"/>
        <end position="24"/>
    </location>
</feature>
<feature type="region of interest" description="Disordered" evidence="1">
    <location>
        <begin position="593"/>
        <end position="634"/>
    </location>
</feature>
<dbReference type="PANTHER" id="PTHR14905:SF7">
    <property type="entry name" value="VON WILLEBRAND FACTOR A DOMAIN-CONTAINING PROTEIN 7"/>
    <property type="match status" value="1"/>
</dbReference>
<organism evidence="3 4">
    <name type="scientific">Sphagnurus paluster</name>
    <dbReference type="NCBI Taxonomy" id="117069"/>
    <lineage>
        <taxon>Eukaryota</taxon>
        <taxon>Fungi</taxon>
        <taxon>Dikarya</taxon>
        <taxon>Basidiomycota</taxon>
        <taxon>Agaricomycotina</taxon>
        <taxon>Agaricomycetes</taxon>
        <taxon>Agaricomycetidae</taxon>
        <taxon>Agaricales</taxon>
        <taxon>Tricholomatineae</taxon>
        <taxon>Lyophyllaceae</taxon>
        <taxon>Sphagnurus</taxon>
    </lineage>
</organism>
<comment type="caution">
    <text evidence="3">The sequence shown here is derived from an EMBL/GenBank/DDBJ whole genome shotgun (WGS) entry which is preliminary data.</text>
</comment>
<evidence type="ECO:0000256" key="2">
    <source>
        <dbReference type="SAM" id="SignalP"/>
    </source>
</evidence>
<feature type="compositionally biased region" description="Basic and acidic residues" evidence="1">
    <location>
        <begin position="602"/>
        <end position="612"/>
    </location>
</feature>
<proteinExistence type="predicted"/>
<name>A0A9P7K5B5_9AGAR</name>
<dbReference type="Proteomes" id="UP000717328">
    <property type="component" value="Unassembled WGS sequence"/>
</dbReference>
<feature type="compositionally biased region" description="Acidic residues" evidence="1">
    <location>
        <begin position="707"/>
        <end position="717"/>
    </location>
</feature>
<gene>
    <name evidence="3" type="ORF">H0H81_006219</name>
</gene>
<accession>A0A9P7K5B5</accession>
<feature type="compositionally biased region" description="Acidic residues" evidence="1">
    <location>
        <begin position="677"/>
        <end position="699"/>
    </location>
</feature>
<evidence type="ECO:0000256" key="1">
    <source>
        <dbReference type="SAM" id="MobiDB-lite"/>
    </source>
</evidence>
<dbReference type="EMBL" id="JABCKI010005873">
    <property type="protein sequence ID" value="KAG5636974.1"/>
    <property type="molecule type" value="Genomic_DNA"/>
</dbReference>
<protein>
    <submittedName>
        <fullName evidence="3">Uncharacterized protein</fullName>
    </submittedName>
</protein>
<keyword evidence="4" id="KW-1185">Reference proteome</keyword>
<evidence type="ECO:0000313" key="3">
    <source>
        <dbReference type="EMBL" id="KAG5636974.1"/>
    </source>
</evidence>
<keyword evidence="2" id="KW-0732">Signal</keyword>
<dbReference type="Pfam" id="PF07217">
    <property type="entry name" value="Het-C"/>
    <property type="match status" value="2"/>
</dbReference>
<dbReference type="OrthoDB" id="2506204at2759"/>
<evidence type="ECO:0000313" key="4">
    <source>
        <dbReference type="Proteomes" id="UP000717328"/>
    </source>
</evidence>
<dbReference type="InterPro" id="IPR052577">
    <property type="entry name" value="VWA7"/>
</dbReference>
<sequence length="853" mass="95465">MAFTLHVTITLLVILIVIFLPVEAYAFGAGEIPGFAYLNGKAFRHGDIESVLKTLVKDAGGLASGGFLNFAYSRFQKDFGPKFTKSDIKKVYFGNWLRDYSQALDINSLSKLSADTLILIVAVLGFMTFGFATDEFQVTADRLGVYLPVEHIDNPKYEQDSSLVRFLNYEPRGYAVGDPRKAHYKLRPPVDDRELEIDERTGMKNYMATEDEEWDSSTAFIRRTFYACIEHGRLARGRRGPDLWEAYRLLGTGLHTMEDLLAHSNWCEVALRKLGYDEVFCHVGDNVFVNTPNGLAPPLVTGTFGGADFVHSLMGEATDRLSQASVTDLAQKMDEASENDRESIIERLKMLLEKLPFGVSDKVSEAEEMSAQSEAYHFDPDNIAPPEVQRKLYSMLRWRDGIYKEVDRMIESIPGLSSVLDDIGNALNAFVYNVISPYLMPMLKDATSVLDEGSKAVIDSIEEQFEVFDNPEASDPTHSFLSKVGSSHLNREHLLEILISVSQDHFDLILNEPAGKIAQLVVEHTVNLIVQAWSDESDPNQVIDNILEAFHHPYYATGHSEIQHQMFNHIDEWIGGMGHEGAQEIIQRLTKDAVRSGRNKRPGSEDELHDEVGYGGHTCGSMTQESFRSEDQTNEFERVDEYGSIDQESKELEAADDYEHSGSSEGGDEPPPSEQEYPSENEAVAEDNSPEQAEESYEVSEEHNGGADEEPVYEEEEFRSGYTPSYSLHYDTDGPDDNLPQGEERSEQFVLEVSEYFERLDSIQNAIRSSLAHIRHARIAPSAINAPPPGFIPPSLGVGLPQSEGDDGKKNRGLQEERIERDAWQGILAALTRLRAAQNDAKKDAEPSISMEE</sequence>
<dbReference type="PANTHER" id="PTHR14905">
    <property type="entry name" value="NG37"/>
    <property type="match status" value="1"/>
</dbReference>
<dbReference type="InterPro" id="IPR010816">
    <property type="entry name" value="Het-C"/>
</dbReference>